<dbReference type="AlphaFoldDB" id="A0A1I6CVT2"/>
<accession>A0A1I6CVT2</accession>
<proteinExistence type="predicted"/>
<sequence>MPGQREAVFQPQTFGELVKQFCIDGRRFHRDGTNIRWRQEARGEQGRDHETWHNGSILAKV</sequence>
<evidence type="ECO:0000313" key="2">
    <source>
        <dbReference type="Proteomes" id="UP000199302"/>
    </source>
</evidence>
<organism evidence="1 2">
    <name type="scientific">Poseidonocella sedimentorum</name>
    <dbReference type="NCBI Taxonomy" id="871652"/>
    <lineage>
        <taxon>Bacteria</taxon>
        <taxon>Pseudomonadati</taxon>
        <taxon>Pseudomonadota</taxon>
        <taxon>Alphaproteobacteria</taxon>
        <taxon>Rhodobacterales</taxon>
        <taxon>Roseobacteraceae</taxon>
        <taxon>Poseidonocella</taxon>
    </lineage>
</organism>
<keyword evidence="2" id="KW-1185">Reference proteome</keyword>
<protein>
    <submittedName>
        <fullName evidence="1">Uncharacterized protein</fullName>
    </submittedName>
</protein>
<dbReference type="Proteomes" id="UP000199302">
    <property type="component" value="Unassembled WGS sequence"/>
</dbReference>
<evidence type="ECO:0000313" key="1">
    <source>
        <dbReference type="EMBL" id="SFQ97339.1"/>
    </source>
</evidence>
<dbReference type="EMBL" id="FOYI01000001">
    <property type="protein sequence ID" value="SFQ97339.1"/>
    <property type="molecule type" value="Genomic_DNA"/>
</dbReference>
<name>A0A1I6CVT2_9RHOB</name>
<gene>
    <name evidence="1" type="ORF">SAMN04515673_101464</name>
</gene>
<reference evidence="1 2" key="1">
    <citation type="submission" date="2016-10" db="EMBL/GenBank/DDBJ databases">
        <authorList>
            <person name="de Groot N.N."/>
        </authorList>
    </citation>
    <scope>NUCLEOTIDE SEQUENCE [LARGE SCALE GENOMIC DNA]</scope>
    <source>
        <strain evidence="2">KMM 9023,NRIC 0796,JCM 17311,KCTC 23692</strain>
    </source>
</reference>